<keyword evidence="2" id="KW-1185">Reference proteome</keyword>
<proteinExistence type="predicted"/>
<feature type="compositionally biased region" description="Polar residues" evidence="1">
    <location>
        <begin position="152"/>
        <end position="162"/>
    </location>
</feature>
<reference evidence="3" key="1">
    <citation type="submission" date="2025-08" db="UniProtKB">
        <authorList>
            <consortium name="RefSeq"/>
        </authorList>
    </citation>
    <scope>IDENTIFICATION</scope>
    <source>
        <tissue evidence="3">Sperm</tissue>
    </source>
</reference>
<protein>
    <submittedName>
        <fullName evidence="3">Serine/arginine repetitive matrix protein 2-like isoform X1</fullName>
    </submittedName>
</protein>
<feature type="compositionally biased region" description="Low complexity" evidence="1">
    <location>
        <begin position="203"/>
        <end position="215"/>
    </location>
</feature>
<evidence type="ECO:0000313" key="3">
    <source>
        <dbReference type="RefSeq" id="XP_032833243.1"/>
    </source>
</evidence>
<dbReference type="RefSeq" id="XP_032833243.1">
    <property type="nucleotide sequence ID" value="XM_032977352.1"/>
</dbReference>
<dbReference type="AlphaFoldDB" id="A0AAJ7XHA2"/>
<feature type="region of interest" description="Disordered" evidence="1">
    <location>
        <begin position="1"/>
        <end position="127"/>
    </location>
</feature>
<dbReference type="Proteomes" id="UP001318040">
    <property type="component" value="Chromosome 63"/>
</dbReference>
<feature type="compositionally biased region" description="Basic and acidic residues" evidence="1">
    <location>
        <begin position="216"/>
        <end position="230"/>
    </location>
</feature>
<evidence type="ECO:0000256" key="1">
    <source>
        <dbReference type="SAM" id="MobiDB-lite"/>
    </source>
</evidence>
<feature type="compositionally biased region" description="Pro residues" evidence="1">
    <location>
        <begin position="191"/>
        <end position="202"/>
    </location>
</feature>
<name>A0AAJ7XHA2_PETMA</name>
<feature type="compositionally biased region" description="Polar residues" evidence="1">
    <location>
        <begin position="269"/>
        <end position="279"/>
    </location>
</feature>
<accession>A0AAJ7XHA2</accession>
<sequence length="320" mass="34468">MPLPSALTGPPAPRNRGLYAAARERHSGGTADGRTDAGIVGSAPSQTPPSQTPTAAAAAKPRFQRGISRAPQVKNHRRIPGQGPLVSGHRRGGFERNVSDRGGAAFDNFGDPVRCPSRTRRRSESHRCSLLQRRLLATVHVDFKPGGHSAAPATTSPLTSEPRNPLATSRAEESFIAREIVPPSIQRPRHSSPPPPPVPPEPTGATRRAAAVAAARGERKRAEGRKKTSAENRPPFHGRTVNGEGGRRALVGFYSLRRRCHRRFEASCTEPQRATSVRQLATCGAKEGRRPNSLEGPQRQRSPHRPRWPEPTVGASAASE</sequence>
<feature type="region of interest" description="Disordered" evidence="1">
    <location>
        <begin position="146"/>
        <end position="245"/>
    </location>
</feature>
<dbReference type="KEGG" id="pmrn:116955972"/>
<evidence type="ECO:0000313" key="2">
    <source>
        <dbReference type="Proteomes" id="UP001318040"/>
    </source>
</evidence>
<organism evidence="2 3">
    <name type="scientific">Petromyzon marinus</name>
    <name type="common">Sea lamprey</name>
    <dbReference type="NCBI Taxonomy" id="7757"/>
    <lineage>
        <taxon>Eukaryota</taxon>
        <taxon>Metazoa</taxon>
        <taxon>Chordata</taxon>
        <taxon>Craniata</taxon>
        <taxon>Vertebrata</taxon>
        <taxon>Cyclostomata</taxon>
        <taxon>Hyperoartia</taxon>
        <taxon>Petromyzontiformes</taxon>
        <taxon>Petromyzontidae</taxon>
        <taxon>Petromyzon</taxon>
    </lineage>
</organism>
<feature type="region of interest" description="Disordered" evidence="1">
    <location>
        <begin position="268"/>
        <end position="320"/>
    </location>
</feature>
<gene>
    <name evidence="3" type="primary">LOC116955972</name>
</gene>